<comment type="caution">
    <text evidence="1">The sequence shown here is derived from an EMBL/GenBank/DDBJ whole genome shotgun (WGS) entry which is preliminary data.</text>
</comment>
<keyword evidence="1" id="KW-0808">Transferase</keyword>
<sequence length="350" mass="40437">MMRGGAEIPFPYRSHANDYHDHFARTLGHALLSKWRSFKVKRNPGEICISPLKSPDIRPLGPEDIPLIFLTRNSLRFLRSFLLHYRTLGVTRFLCIDDRSTDGTREFLLEESDVDLFGSDIRYREANGGRSWREAIVQLYGTNRWYLNVDCDEYFIYHQYETKRLPQFIAGLEAAGITHCPAPMIDCYPGDAITSAVFDGSSDVMPWEIANMFDVEGYRLLRTGSGMIMSGGPRARVLNNPDIHDELMKYPLVYVEGEITFGVSIHKPWPFTRNFSPIMGSLLHFKFFDQTEKLVREAIADNQYYRGSRSYKNMLEAIKKGQLDYLRSEISNEFRNSQQLAELGFFKTVF</sequence>
<evidence type="ECO:0000313" key="1">
    <source>
        <dbReference type="EMBL" id="RCS22913.1"/>
    </source>
</evidence>
<reference evidence="1 2" key="1">
    <citation type="submission" date="2018-07" db="EMBL/GenBank/DDBJ databases">
        <title>The draft genome of Phyllobacterium salinisoli.</title>
        <authorList>
            <person name="Liu L."/>
            <person name="Li L."/>
            <person name="Zhang X."/>
            <person name="Liang L."/>
        </authorList>
    </citation>
    <scope>NUCLEOTIDE SEQUENCE [LARGE SCALE GENOMIC DNA]</scope>
    <source>
        <strain evidence="1 2">LLAN61</strain>
    </source>
</reference>
<gene>
    <name evidence="1" type="ORF">DUT91_15635</name>
</gene>
<protein>
    <submittedName>
        <fullName evidence="1">Glycosyltransferase family 2 protein</fullName>
    </submittedName>
</protein>
<dbReference type="EMBL" id="QOZG01000006">
    <property type="protein sequence ID" value="RCS22913.1"/>
    <property type="molecule type" value="Genomic_DNA"/>
</dbReference>
<proteinExistence type="predicted"/>
<keyword evidence="2" id="KW-1185">Reference proteome</keyword>
<name>A0A368K360_9HYPH</name>
<dbReference type="AlphaFoldDB" id="A0A368K360"/>
<evidence type="ECO:0000313" key="2">
    <source>
        <dbReference type="Proteomes" id="UP000253420"/>
    </source>
</evidence>
<dbReference type="GO" id="GO:0016740">
    <property type="term" value="F:transferase activity"/>
    <property type="evidence" value="ECO:0007669"/>
    <property type="project" value="UniProtKB-KW"/>
</dbReference>
<dbReference type="Proteomes" id="UP000253420">
    <property type="component" value="Unassembled WGS sequence"/>
</dbReference>
<accession>A0A368K360</accession>
<organism evidence="1 2">
    <name type="scientific">Phyllobacterium salinisoli</name>
    <dbReference type="NCBI Taxonomy" id="1899321"/>
    <lineage>
        <taxon>Bacteria</taxon>
        <taxon>Pseudomonadati</taxon>
        <taxon>Pseudomonadota</taxon>
        <taxon>Alphaproteobacteria</taxon>
        <taxon>Hyphomicrobiales</taxon>
        <taxon>Phyllobacteriaceae</taxon>
        <taxon>Phyllobacterium</taxon>
    </lineage>
</organism>
<dbReference type="Pfam" id="PF13704">
    <property type="entry name" value="Glyco_tranf_2_4"/>
    <property type="match status" value="1"/>
</dbReference>